<proteinExistence type="inferred from homology"/>
<evidence type="ECO:0000313" key="7">
    <source>
        <dbReference type="Proteomes" id="UP000743370"/>
    </source>
</evidence>
<gene>
    <name evidence="6" type="ORF">HKW66_Vig0255020</name>
</gene>
<evidence type="ECO:0000256" key="1">
    <source>
        <dbReference type="ARBA" id="ARBA00009995"/>
    </source>
</evidence>
<comment type="caution">
    <text evidence="6">The sequence shown here is derived from an EMBL/GenBank/DDBJ whole genome shotgun (WGS) entry which is preliminary data.</text>
</comment>
<dbReference type="Proteomes" id="UP000743370">
    <property type="component" value="Unassembled WGS sequence"/>
</dbReference>
<protein>
    <recommendedName>
        <fullName evidence="5">Glycosyltransferase</fullName>
        <ecNumber evidence="5">2.4.1.-</ecNumber>
    </recommendedName>
</protein>
<keyword evidence="2 4" id="KW-0328">Glycosyltransferase</keyword>
<comment type="similarity">
    <text evidence="1 4">Belongs to the UDP-glycosyltransferase family.</text>
</comment>
<evidence type="ECO:0000256" key="5">
    <source>
        <dbReference type="RuleBase" id="RU362057"/>
    </source>
</evidence>
<dbReference type="InterPro" id="IPR035595">
    <property type="entry name" value="UDP_glycos_trans_CS"/>
</dbReference>
<dbReference type="AlphaFoldDB" id="A0A8T0JSH8"/>
<dbReference type="Gene3D" id="3.40.50.2000">
    <property type="entry name" value="Glycogen Phosphorylase B"/>
    <property type="match status" value="2"/>
</dbReference>
<dbReference type="SUPFAM" id="SSF53756">
    <property type="entry name" value="UDP-Glycosyltransferase/glycogen phosphorylase"/>
    <property type="match status" value="1"/>
</dbReference>
<sequence>MKSNNLQSHTLISVVASIVIFFCLCLCSSKPLSLFFPPSPQALPMESSPRTTTHIALVSVPAFSHQVSILEFAKRLLHLHADTFHVTCIIPTLSSSPSKHSIFFDSLPHNIHCIFLPSVNFHDLNNNGVSVEVQTQLSASRAMSSVRETLVSLSKTTDISALVADAMAPEALEFGKELHILSYIYFPCSTMVLSVCFHSQNLDEEVSCEYKDHPGLIHLPGCIPISGRDLPDSMQDRGSLAYKLFLQRCQRYLNGHDGILVNSFMEFEEEATKAISQHGNGGDYPPVYSVGPITQSGPSGSKSRCECLLWLDKQEPNSVLYVSFGSGGTLSQEQIDELALGLELSKQKFLWVNLRAPNDRASATYFSEGGLVDDDPLHFLPKGFLERTKEQGLVMCGWAPQVEVLGHRSIGAFLSHCGWNSVLESVVHGVPMIAWPLFAEQRSNAALVSDGLKVALRPKMKNPSGINGVVVKEEIVKLIKGVMEGLEGEEIRRKVKELKKLANCAMMGDGSSTRTIANLANKWKRLGKSL</sequence>
<dbReference type="FunFam" id="3.40.50.2000:FF:000054">
    <property type="entry name" value="Glycosyltransferase"/>
    <property type="match status" value="1"/>
</dbReference>
<name>A0A8T0JSH8_PHAAN</name>
<evidence type="ECO:0000256" key="2">
    <source>
        <dbReference type="ARBA" id="ARBA00022676"/>
    </source>
</evidence>
<dbReference type="Pfam" id="PF00201">
    <property type="entry name" value="UDPGT"/>
    <property type="match status" value="1"/>
</dbReference>
<dbReference type="CDD" id="cd03784">
    <property type="entry name" value="GT1_Gtf-like"/>
    <property type="match status" value="1"/>
</dbReference>
<dbReference type="GO" id="GO:0008194">
    <property type="term" value="F:UDP-glycosyltransferase activity"/>
    <property type="evidence" value="ECO:0007669"/>
    <property type="project" value="InterPro"/>
</dbReference>
<dbReference type="PANTHER" id="PTHR48045">
    <property type="entry name" value="UDP-GLYCOSYLTRANSFERASE 72B1"/>
    <property type="match status" value="1"/>
</dbReference>
<dbReference type="PROSITE" id="PS00375">
    <property type="entry name" value="UDPGT"/>
    <property type="match status" value="1"/>
</dbReference>
<evidence type="ECO:0000256" key="3">
    <source>
        <dbReference type="ARBA" id="ARBA00022679"/>
    </source>
</evidence>
<reference evidence="6 7" key="1">
    <citation type="submission" date="2020-05" db="EMBL/GenBank/DDBJ databases">
        <title>Vigna angularis (adzuki bean) Var. LongXiaoDou No. 4 denovo assembly.</title>
        <authorList>
            <person name="Xiang H."/>
        </authorList>
    </citation>
    <scope>NUCLEOTIDE SEQUENCE [LARGE SCALE GENOMIC DNA]</scope>
    <source>
        <tissue evidence="6">Leaf</tissue>
    </source>
</reference>
<dbReference type="EMBL" id="JABFOF010000009">
    <property type="protein sequence ID" value="KAG2381185.1"/>
    <property type="molecule type" value="Genomic_DNA"/>
</dbReference>
<dbReference type="FunFam" id="3.40.50.2000:FF:000051">
    <property type="entry name" value="Glycosyltransferase"/>
    <property type="match status" value="1"/>
</dbReference>
<keyword evidence="3 4" id="KW-0808">Transferase</keyword>
<dbReference type="PANTHER" id="PTHR48045:SF18">
    <property type="entry name" value="GLYCOSYLTRANSFERASE"/>
    <property type="match status" value="1"/>
</dbReference>
<dbReference type="InterPro" id="IPR002213">
    <property type="entry name" value="UDP_glucos_trans"/>
</dbReference>
<evidence type="ECO:0000256" key="4">
    <source>
        <dbReference type="RuleBase" id="RU003718"/>
    </source>
</evidence>
<organism evidence="6 7">
    <name type="scientific">Phaseolus angularis</name>
    <name type="common">Azuki bean</name>
    <name type="synonym">Vigna angularis</name>
    <dbReference type="NCBI Taxonomy" id="3914"/>
    <lineage>
        <taxon>Eukaryota</taxon>
        <taxon>Viridiplantae</taxon>
        <taxon>Streptophyta</taxon>
        <taxon>Embryophyta</taxon>
        <taxon>Tracheophyta</taxon>
        <taxon>Spermatophyta</taxon>
        <taxon>Magnoliopsida</taxon>
        <taxon>eudicotyledons</taxon>
        <taxon>Gunneridae</taxon>
        <taxon>Pentapetalae</taxon>
        <taxon>rosids</taxon>
        <taxon>fabids</taxon>
        <taxon>Fabales</taxon>
        <taxon>Fabaceae</taxon>
        <taxon>Papilionoideae</taxon>
        <taxon>50 kb inversion clade</taxon>
        <taxon>NPAAA clade</taxon>
        <taxon>indigoferoid/millettioid clade</taxon>
        <taxon>Phaseoleae</taxon>
        <taxon>Vigna</taxon>
    </lineage>
</organism>
<dbReference type="EC" id="2.4.1.-" evidence="5"/>
<accession>A0A8T0JSH8</accession>
<evidence type="ECO:0000313" key="6">
    <source>
        <dbReference type="EMBL" id="KAG2381185.1"/>
    </source>
</evidence>